<reference evidence="1 2" key="1">
    <citation type="submission" date="2024-07" db="EMBL/GenBank/DDBJ databases">
        <title>Enhanced genomic and transcriptomic resources for Trichinella pseudospiralis and T. spiralis underpin the discovery of pronounced molecular differences between stages and species.</title>
        <authorList>
            <person name="Pasi K.K."/>
            <person name="La Rosa G."/>
            <person name="Gomez-Morales M.A."/>
            <person name="Tosini F."/>
            <person name="Sumanam S."/>
            <person name="Young N.D."/>
            <person name="Chang B.C."/>
            <person name="Robin G.B."/>
        </authorList>
    </citation>
    <scope>NUCLEOTIDE SEQUENCE [LARGE SCALE GENOMIC DNA]</scope>
    <source>
        <strain evidence="1">ISS534</strain>
    </source>
</reference>
<sequence length="74" mass="8046">MLRLASVALANQTPVGVSRDSIATQSDETWRFVSRSPDALNVRYTSLPPLTVKIKCSPAVGSCTIYSCGRYILL</sequence>
<protein>
    <submittedName>
        <fullName evidence="1">Molybdenum cofactor sulfurase</fullName>
    </submittedName>
</protein>
<keyword evidence="2" id="KW-1185">Reference proteome</keyword>
<comment type="caution">
    <text evidence="1">The sequence shown here is derived from an EMBL/GenBank/DDBJ whole genome shotgun (WGS) entry which is preliminary data.</text>
</comment>
<dbReference type="Proteomes" id="UP001558632">
    <property type="component" value="Unassembled WGS sequence"/>
</dbReference>
<proteinExistence type="predicted"/>
<accession>A0ABR3KZ38</accession>
<gene>
    <name evidence="1" type="ORF">TSPI_07962</name>
</gene>
<name>A0ABR3KZ38_TRISP</name>
<organism evidence="1 2">
    <name type="scientific">Trichinella spiralis</name>
    <name type="common">Trichina worm</name>
    <dbReference type="NCBI Taxonomy" id="6334"/>
    <lineage>
        <taxon>Eukaryota</taxon>
        <taxon>Metazoa</taxon>
        <taxon>Ecdysozoa</taxon>
        <taxon>Nematoda</taxon>
        <taxon>Enoplea</taxon>
        <taxon>Dorylaimia</taxon>
        <taxon>Trichinellida</taxon>
        <taxon>Trichinellidae</taxon>
        <taxon>Trichinella</taxon>
    </lineage>
</organism>
<evidence type="ECO:0000313" key="1">
    <source>
        <dbReference type="EMBL" id="KAL1245325.1"/>
    </source>
</evidence>
<evidence type="ECO:0000313" key="2">
    <source>
        <dbReference type="Proteomes" id="UP001558632"/>
    </source>
</evidence>
<dbReference type="EMBL" id="JBEUSY010000101">
    <property type="protein sequence ID" value="KAL1245325.1"/>
    <property type="molecule type" value="Genomic_DNA"/>
</dbReference>